<dbReference type="EMBL" id="OQ709216">
    <property type="protein sequence ID" value="WGH21399.1"/>
    <property type="molecule type" value="Genomic_DNA"/>
</dbReference>
<proteinExistence type="predicted"/>
<dbReference type="Pfam" id="PF04545">
    <property type="entry name" value="Sigma70_r4"/>
    <property type="match status" value="1"/>
</dbReference>
<dbReference type="Proteomes" id="UP001240749">
    <property type="component" value="Segment"/>
</dbReference>
<protein>
    <submittedName>
        <fullName evidence="2">DNA binding protein</fullName>
    </submittedName>
</protein>
<dbReference type="GO" id="GO:0003700">
    <property type="term" value="F:DNA-binding transcription factor activity"/>
    <property type="evidence" value="ECO:0007669"/>
    <property type="project" value="InterPro"/>
</dbReference>
<evidence type="ECO:0000313" key="3">
    <source>
        <dbReference type="Proteomes" id="UP001240749"/>
    </source>
</evidence>
<dbReference type="InterPro" id="IPR013324">
    <property type="entry name" value="RNA_pol_sigma_r3/r4-like"/>
</dbReference>
<dbReference type="Gene3D" id="1.20.140.160">
    <property type="match status" value="1"/>
</dbReference>
<gene>
    <name evidence="2" type="primary">50</name>
    <name evidence="2" type="ORF">SEA_EMOTION_50</name>
</gene>
<evidence type="ECO:0000259" key="1">
    <source>
        <dbReference type="Pfam" id="PF04545"/>
    </source>
</evidence>
<name>A0AA49IEN2_9CAUD</name>
<evidence type="ECO:0000313" key="2">
    <source>
        <dbReference type="EMBL" id="WGH21399.1"/>
    </source>
</evidence>
<dbReference type="GO" id="GO:0006352">
    <property type="term" value="P:DNA-templated transcription initiation"/>
    <property type="evidence" value="ECO:0007669"/>
    <property type="project" value="InterPro"/>
</dbReference>
<sequence>MGRSGNLALSMVMQKNYPTILREIFDQHVAAPALSLADEHAAITAAQAGDPEATVLLMYVYGPALANAARMATRSRGRVNARVAGYGTVVERDVLDELRATLVVGFLEAVHKFDVSRGLRLAATVKLALQDALSESDWDGNAPAFTVSARTLRRFYGLMAEAGQDLEVAVTLAAKHHMRPETVRDVYRTLRQTSSYDGLTHADDEEVDDVLTYATPLSAGDALDEMADADVRMMAETALASLGERETAVVRLAYGFDGDPMPITKVATALGLGRKVVRNAHESALAKMRAALGADLREEPYAA</sequence>
<reference evidence="2" key="1">
    <citation type="submission" date="2023-03" db="EMBL/GenBank/DDBJ databases">
        <authorList>
            <person name="Barcik Weissman S.N."/>
            <person name="Chang S."/>
            <person name="Chen D.A."/>
            <person name="Chew B."/>
            <person name="De Jesus J.L."/>
            <person name="Han M.T."/>
            <person name="Hsu T.-Y."/>
            <person name="Rivera W."/>
            <person name="Vu T.L."/>
            <person name="Garza D.R."/>
            <person name="Stephenson J.C."/>
            <person name="Zorawik M."/>
            <person name="Reddi K."/>
            <person name="Freise A.C."/>
            <person name="Furlong K.P."/>
            <person name="Rudner A.D."/>
            <person name="Beyer A.R."/>
            <person name="Chong R.A."/>
            <person name="Edgington N.P."/>
            <person name="Garcia Costas A.M."/>
            <person name="Gibb B.P."/>
            <person name="Klyczek K.K."/>
            <person name="Swerdlow S.J."/>
            <person name="Russell D.A."/>
            <person name="Jacobs-Sera D."/>
            <person name="Hatfull G.F."/>
        </authorList>
    </citation>
    <scope>NUCLEOTIDE SEQUENCE</scope>
</reference>
<keyword evidence="3" id="KW-1185">Reference proteome</keyword>
<dbReference type="SUPFAM" id="SSF88659">
    <property type="entry name" value="Sigma3 and sigma4 domains of RNA polymerase sigma factors"/>
    <property type="match status" value="1"/>
</dbReference>
<feature type="domain" description="RNA polymerase sigma-70 region 4" evidence="1">
    <location>
        <begin position="238"/>
        <end position="290"/>
    </location>
</feature>
<accession>A0AA49IEN2</accession>
<dbReference type="InterPro" id="IPR007630">
    <property type="entry name" value="RNA_pol_sigma70_r4"/>
</dbReference>
<organism evidence="2 3">
    <name type="scientific">Arthrobacter phage Emotion</name>
    <dbReference type="NCBI Taxonomy" id="3038361"/>
    <lineage>
        <taxon>Viruses</taxon>
        <taxon>Duplodnaviria</taxon>
        <taxon>Heunggongvirae</taxon>
        <taxon>Uroviricota</taxon>
        <taxon>Caudoviricetes</taxon>
        <taxon>Casidaviridae</taxon>
        <taxon>Emotionvirus</taxon>
        <taxon>Emotionvirus emotion</taxon>
    </lineage>
</organism>